<evidence type="ECO:0000313" key="3">
    <source>
        <dbReference type="Proteomes" id="UP000664132"/>
    </source>
</evidence>
<feature type="coiled-coil region" evidence="1">
    <location>
        <begin position="80"/>
        <end position="159"/>
    </location>
</feature>
<evidence type="ECO:0000256" key="1">
    <source>
        <dbReference type="SAM" id="Coils"/>
    </source>
</evidence>
<dbReference type="AlphaFoldDB" id="A0A8H7TF52"/>
<protein>
    <submittedName>
        <fullName evidence="2">Uncharacterized protein</fullName>
    </submittedName>
</protein>
<reference evidence="2" key="1">
    <citation type="submission" date="2021-02" db="EMBL/GenBank/DDBJ databases">
        <title>Genome sequence Cadophora malorum strain M34.</title>
        <authorList>
            <person name="Stefanovic E."/>
            <person name="Vu D."/>
            <person name="Scully C."/>
            <person name="Dijksterhuis J."/>
            <person name="Roader J."/>
            <person name="Houbraken J."/>
        </authorList>
    </citation>
    <scope>NUCLEOTIDE SEQUENCE</scope>
    <source>
        <strain evidence="2">M34</strain>
    </source>
</reference>
<accession>A0A8H7TF52</accession>
<comment type="caution">
    <text evidence="2">The sequence shown here is derived from an EMBL/GenBank/DDBJ whole genome shotgun (WGS) entry which is preliminary data.</text>
</comment>
<evidence type="ECO:0000313" key="2">
    <source>
        <dbReference type="EMBL" id="KAG4417726.1"/>
    </source>
</evidence>
<gene>
    <name evidence="2" type="ORF">IFR04_009165</name>
</gene>
<sequence length="173" mass="20211">MDLQIVGIDFGEHSTCKDRTPTAKDHQRYEPSSYGLLVAQQEYQKLREEIKAEFLKDEAKKFYKVLTNGYKKTARHEARLDLEDDNRRELLKLKRKLEADTLGKQNEQMESLRKQLREKDARIKELEARVEASQNDEKIQQLEAILAAMRQVIEGLQKAEPDQQGAHVEEEET</sequence>
<dbReference type="Proteomes" id="UP000664132">
    <property type="component" value="Unassembled WGS sequence"/>
</dbReference>
<organism evidence="2 3">
    <name type="scientific">Cadophora malorum</name>
    <dbReference type="NCBI Taxonomy" id="108018"/>
    <lineage>
        <taxon>Eukaryota</taxon>
        <taxon>Fungi</taxon>
        <taxon>Dikarya</taxon>
        <taxon>Ascomycota</taxon>
        <taxon>Pezizomycotina</taxon>
        <taxon>Leotiomycetes</taxon>
        <taxon>Helotiales</taxon>
        <taxon>Ploettnerulaceae</taxon>
        <taxon>Cadophora</taxon>
    </lineage>
</organism>
<keyword evidence="3" id="KW-1185">Reference proteome</keyword>
<keyword evidence="1" id="KW-0175">Coiled coil</keyword>
<name>A0A8H7TF52_9HELO</name>
<dbReference type="EMBL" id="JAFJYH010000147">
    <property type="protein sequence ID" value="KAG4417726.1"/>
    <property type="molecule type" value="Genomic_DNA"/>
</dbReference>
<proteinExistence type="predicted"/>
<dbReference type="OrthoDB" id="3557863at2759"/>